<dbReference type="GeneID" id="72062136"/>
<proteinExistence type="predicted"/>
<dbReference type="KEGG" id="ptkz:JDV02_000170"/>
<reference evidence="1" key="1">
    <citation type="submission" date="2021-11" db="EMBL/GenBank/DDBJ databases">
        <title>Purpureocillium_takamizusanense_genome.</title>
        <authorList>
            <person name="Nguyen N.-H."/>
        </authorList>
    </citation>
    <scope>NUCLEOTIDE SEQUENCE</scope>
    <source>
        <strain evidence="1">PT3</strain>
    </source>
</reference>
<keyword evidence="2" id="KW-1185">Reference proteome</keyword>
<accession>A0A9Q8Q609</accession>
<dbReference type="AlphaFoldDB" id="A0A9Q8Q609"/>
<organism evidence="1 2">
    <name type="scientific">Purpureocillium takamizusanense</name>
    <dbReference type="NCBI Taxonomy" id="2060973"/>
    <lineage>
        <taxon>Eukaryota</taxon>
        <taxon>Fungi</taxon>
        <taxon>Dikarya</taxon>
        <taxon>Ascomycota</taxon>
        <taxon>Pezizomycotina</taxon>
        <taxon>Sordariomycetes</taxon>
        <taxon>Hypocreomycetidae</taxon>
        <taxon>Hypocreales</taxon>
        <taxon>Ophiocordycipitaceae</taxon>
        <taxon>Purpureocillium</taxon>
    </lineage>
</organism>
<evidence type="ECO:0000313" key="1">
    <source>
        <dbReference type="EMBL" id="UNI13422.1"/>
    </source>
</evidence>
<dbReference type="RefSeq" id="XP_047836903.1">
    <property type="nucleotide sequence ID" value="XM_047980945.1"/>
</dbReference>
<dbReference type="EMBL" id="CP086354">
    <property type="protein sequence ID" value="UNI13422.1"/>
    <property type="molecule type" value="Genomic_DNA"/>
</dbReference>
<protein>
    <submittedName>
        <fullName evidence="1">Uncharacterized protein</fullName>
    </submittedName>
</protein>
<dbReference type="Proteomes" id="UP000829364">
    <property type="component" value="Chromosome 1"/>
</dbReference>
<sequence>MTNMDSRRCAASAEKVAFKSPFFFPSSVMGRAVQSRRCCWVVTQYLWDLQLGSCKSAAAGRETMQRHDKDVYPERRHQPKMQVMKMSVLIALKHVDTERGITFDNYRNVDACCDIGG</sequence>
<name>A0A9Q8Q609_9HYPO</name>
<evidence type="ECO:0000313" key="2">
    <source>
        <dbReference type="Proteomes" id="UP000829364"/>
    </source>
</evidence>
<gene>
    <name evidence="1" type="ORF">JDV02_000170</name>
</gene>